<dbReference type="RefSeq" id="WP_325124558.1">
    <property type="nucleotide sequence ID" value="NZ_BAAAFN010000015.1"/>
</dbReference>
<evidence type="ECO:0000313" key="1">
    <source>
        <dbReference type="EMBL" id="GAA0233491.1"/>
    </source>
</evidence>
<dbReference type="EMBL" id="BAAAFN010000015">
    <property type="protein sequence ID" value="GAA0233491.1"/>
    <property type="molecule type" value="Genomic_DNA"/>
</dbReference>
<comment type="caution">
    <text evidence="1">The sequence shown here is derived from an EMBL/GenBank/DDBJ whole genome shotgun (WGS) entry which is preliminary data.</text>
</comment>
<protein>
    <submittedName>
        <fullName evidence="1">Uncharacterized protein</fullName>
    </submittedName>
</protein>
<dbReference type="Proteomes" id="UP001501176">
    <property type="component" value="Unassembled WGS sequence"/>
</dbReference>
<organism evidence="1 2">
    <name type="scientific">Castellaniella daejeonensis</name>
    <dbReference type="NCBI Taxonomy" id="659013"/>
    <lineage>
        <taxon>Bacteria</taxon>
        <taxon>Pseudomonadati</taxon>
        <taxon>Pseudomonadota</taxon>
        <taxon>Betaproteobacteria</taxon>
        <taxon>Burkholderiales</taxon>
        <taxon>Alcaligenaceae</taxon>
        <taxon>Castellaniella</taxon>
    </lineage>
</organism>
<evidence type="ECO:0000313" key="2">
    <source>
        <dbReference type="Proteomes" id="UP001501176"/>
    </source>
</evidence>
<gene>
    <name evidence="1" type="ORF">GCM10009125_23040</name>
</gene>
<keyword evidence="2" id="KW-1185">Reference proteome</keyword>
<proteinExistence type="predicted"/>
<accession>A0ABN0TYL3</accession>
<reference evidence="1 2" key="1">
    <citation type="journal article" date="2019" name="Int. J. Syst. Evol. Microbiol.">
        <title>The Global Catalogue of Microorganisms (GCM) 10K type strain sequencing project: providing services to taxonomists for standard genome sequencing and annotation.</title>
        <authorList>
            <consortium name="The Broad Institute Genomics Platform"/>
            <consortium name="The Broad Institute Genome Sequencing Center for Infectious Disease"/>
            <person name="Wu L."/>
            <person name="Ma J."/>
        </authorList>
    </citation>
    <scope>NUCLEOTIDE SEQUENCE [LARGE SCALE GENOMIC DNA]</scope>
    <source>
        <strain evidence="1 2">JCM 16240</strain>
    </source>
</reference>
<name>A0ABN0TYL3_9BURK</name>
<sequence>MLAPFSNYPVNEAFERLMAEERAARAARADQPRTGLLQRILDAVSGLRPVASRT</sequence>